<dbReference type="InterPro" id="IPR036236">
    <property type="entry name" value="Znf_C2H2_sf"/>
</dbReference>
<dbReference type="EMBL" id="JBEUOH010000031">
    <property type="protein sequence ID" value="KAL0853020.1"/>
    <property type="molecule type" value="Genomic_DNA"/>
</dbReference>
<dbReference type="PANTHER" id="PTHR24390">
    <property type="entry name" value="ZINC FINGER PROTEIN"/>
    <property type="match status" value="1"/>
</dbReference>
<gene>
    <name evidence="9" type="ORF">ABMA27_012801</name>
</gene>
<dbReference type="Pfam" id="PF13894">
    <property type="entry name" value="zf-C2H2_4"/>
    <property type="match status" value="1"/>
</dbReference>
<evidence type="ECO:0000256" key="3">
    <source>
        <dbReference type="ARBA" id="ARBA00022737"/>
    </source>
</evidence>
<protein>
    <recommendedName>
        <fullName evidence="8">C2H2-type domain-containing protein</fullName>
    </recommendedName>
</protein>
<dbReference type="Gene3D" id="3.30.160.60">
    <property type="entry name" value="Classic Zinc Finger"/>
    <property type="match status" value="5"/>
</dbReference>
<evidence type="ECO:0000256" key="5">
    <source>
        <dbReference type="ARBA" id="ARBA00022833"/>
    </source>
</evidence>
<evidence type="ECO:0000313" key="10">
    <source>
        <dbReference type="Proteomes" id="UP001549920"/>
    </source>
</evidence>
<proteinExistence type="predicted"/>
<feature type="domain" description="C2H2-type" evidence="8">
    <location>
        <begin position="326"/>
        <end position="353"/>
    </location>
</feature>
<accession>A0ABR3GZV5</accession>
<feature type="domain" description="C2H2-type" evidence="8">
    <location>
        <begin position="298"/>
        <end position="325"/>
    </location>
</feature>
<feature type="domain" description="C2H2-type" evidence="8">
    <location>
        <begin position="270"/>
        <end position="297"/>
    </location>
</feature>
<evidence type="ECO:0000256" key="1">
    <source>
        <dbReference type="ARBA" id="ARBA00004123"/>
    </source>
</evidence>
<evidence type="ECO:0000256" key="2">
    <source>
        <dbReference type="ARBA" id="ARBA00022723"/>
    </source>
</evidence>
<evidence type="ECO:0000256" key="7">
    <source>
        <dbReference type="PROSITE-ProRule" id="PRU00042"/>
    </source>
</evidence>
<dbReference type="SMART" id="SM00355">
    <property type="entry name" value="ZnF_C2H2"/>
    <property type="match status" value="8"/>
</dbReference>
<keyword evidence="4 7" id="KW-0863">Zinc-finger</keyword>
<dbReference type="SUPFAM" id="SSF57667">
    <property type="entry name" value="beta-beta-alpha zinc fingers"/>
    <property type="match status" value="3"/>
</dbReference>
<organism evidence="9 10">
    <name type="scientific">Loxostege sticticalis</name>
    <name type="common">Beet webworm moth</name>
    <dbReference type="NCBI Taxonomy" id="481309"/>
    <lineage>
        <taxon>Eukaryota</taxon>
        <taxon>Metazoa</taxon>
        <taxon>Ecdysozoa</taxon>
        <taxon>Arthropoda</taxon>
        <taxon>Hexapoda</taxon>
        <taxon>Insecta</taxon>
        <taxon>Pterygota</taxon>
        <taxon>Neoptera</taxon>
        <taxon>Endopterygota</taxon>
        <taxon>Lepidoptera</taxon>
        <taxon>Glossata</taxon>
        <taxon>Ditrysia</taxon>
        <taxon>Pyraloidea</taxon>
        <taxon>Crambidae</taxon>
        <taxon>Pyraustinae</taxon>
        <taxon>Loxostege</taxon>
    </lineage>
</organism>
<evidence type="ECO:0000259" key="8">
    <source>
        <dbReference type="PROSITE" id="PS50157"/>
    </source>
</evidence>
<keyword evidence="10" id="KW-1185">Reference proteome</keyword>
<name>A0ABR3GZV5_LOXSC</name>
<dbReference type="PROSITE" id="PS50157">
    <property type="entry name" value="ZINC_FINGER_C2H2_2"/>
    <property type="match status" value="7"/>
</dbReference>
<keyword evidence="5" id="KW-0862">Zinc</keyword>
<feature type="domain" description="C2H2-type" evidence="8">
    <location>
        <begin position="241"/>
        <end position="269"/>
    </location>
</feature>
<keyword evidence="2" id="KW-0479">Metal-binding</keyword>
<comment type="subcellular location">
    <subcellularLocation>
        <location evidence="1">Nucleus</location>
    </subcellularLocation>
</comment>
<dbReference type="PANTHER" id="PTHR24390:SF227">
    <property type="entry name" value="KRUEPPEL HOMOLOG 1-RELATED"/>
    <property type="match status" value="1"/>
</dbReference>
<reference evidence="9 10" key="1">
    <citation type="submission" date="2024-06" db="EMBL/GenBank/DDBJ databases">
        <title>A chromosome-level genome assembly of beet webworm, Loxostege sticticalis.</title>
        <authorList>
            <person name="Zhang Y."/>
        </authorList>
    </citation>
    <scope>NUCLEOTIDE SEQUENCE [LARGE SCALE GENOMIC DNA]</scope>
    <source>
        <strain evidence="9">AQ026</strain>
        <tissue evidence="9">Whole body</tissue>
    </source>
</reference>
<feature type="domain" description="C2H2-type" evidence="8">
    <location>
        <begin position="189"/>
        <end position="211"/>
    </location>
</feature>
<keyword evidence="6" id="KW-0539">Nucleus</keyword>
<dbReference type="PROSITE" id="PS00028">
    <property type="entry name" value="ZINC_FINGER_C2H2_1"/>
    <property type="match status" value="5"/>
</dbReference>
<dbReference type="Proteomes" id="UP001549920">
    <property type="component" value="Unassembled WGS sequence"/>
</dbReference>
<evidence type="ECO:0000256" key="6">
    <source>
        <dbReference type="ARBA" id="ARBA00023242"/>
    </source>
</evidence>
<sequence length="353" mass="41875">MTFNCKISDEETENLKIKDVLVCDICNKEIKSNYELKRHKRNIHTLLDCPELAYTLFQPIISLCAKFHPYPFSNFCVKDSFIINPVDDNHYCLKCILIIEVNYSVYKIHTGDMRMVCNLKIEAITIIRNVYIFLEEPRHAIREILNDFTVFKEDNQKRYRCNQCGKPSVSLASIKNHMLYLHLQEDQPSICDICKKEFKSKFKLKRHMFVHKLHDCPECSRKFSKAEMWVHRSEKHGVIIPTCGVCGYRSERSDQVVEHQRRVHLQEKNVACPECDMKFYNEAYLKMHMVRHTAAKEFECKFCNKMFRRLHDLKRHVKIHTGDKRKVCHVCGERFVQKASLTHHMVKHHPDSV</sequence>
<dbReference type="Pfam" id="PF00096">
    <property type="entry name" value="zf-C2H2"/>
    <property type="match status" value="4"/>
</dbReference>
<evidence type="ECO:0000313" key="9">
    <source>
        <dbReference type="EMBL" id="KAL0853020.1"/>
    </source>
</evidence>
<feature type="domain" description="C2H2-type" evidence="8">
    <location>
        <begin position="21"/>
        <end position="45"/>
    </location>
</feature>
<feature type="domain" description="C2H2-type" evidence="8">
    <location>
        <begin position="159"/>
        <end position="187"/>
    </location>
</feature>
<comment type="caution">
    <text evidence="9">The sequence shown here is derived from an EMBL/GenBank/DDBJ whole genome shotgun (WGS) entry which is preliminary data.</text>
</comment>
<dbReference type="InterPro" id="IPR013087">
    <property type="entry name" value="Znf_C2H2_type"/>
</dbReference>
<evidence type="ECO:0000256" key="4">
    <source>
        <dbReference type="ARBA" id="ARBA00022771"/>
    </source>
</evidence>
<keyword evidence="3" id="KW-0677">Repeat</keyword>